<evidence type="ECO:0000256" key="10">
    <source>
        <dbReference type="ARBA" id="ARBA00033102"/>
    </source>
</evidence>
<evidence type="ECO:0000256" key="3">
    <source>
        <dbReference type="ARBA" id="ARBA00009400"/>
    </source>
</evidence>
<organism evidence="15 16">
    <name type="scientific">Huso huso</name>
    <name type="common">Beluga</name>
    <name type="synonym">Acipenser huso</name>
    <dbReference type="NCBI Taxonomy" id="61971"/>
    <lineage>
        <taxon>Eukaryota</taxon>
        <taxon>Metazoa</taxon>
        <taxon>Chordata</taxon>
        <taxon>Craniata</taxon>
        <taxon>Vertebrata</taxon>
        <taxon>Euteleostomi</taxon>
        <taxon>Actinopterygii</taxon>
        <taxon>Chondrostei</taxon>
        <taxon>Acipenseriformes</taxon>
        <taxon>Acipenseridae</taxon>
        <taxon>Huso</taxon>
    </lineage>
</organism>
<dbReference type="CDD" id="cd01572">
    <property type="entry name" value="QPRTase"/>
    <property type="match status" value="1"/>
</dbReference>
<keyword evidence="9" id="KW-0808">Transferase</keyword>
<keyword evidence="8" id="KW-0328">Glycosyltransferase</keyword>
<dbReference type="InterPro" id="IPR022412">
    <property type="entry name" value="Quinolinate_PRibosylTrfase_N"/>
</dbReference>
<feature type="compositionally biased region" description="Low complexity" evidence="12">
    <location>
        <begin position="342"/>
        <end position="352"/>
    </location>
</feature>
<evidence type="ECO:0000256" key="9">
    <source>
        <dbReference type="ARBA" id="ARBA00022679"/>
    </source>
</evidence>
<protein>
    <recommendedName>
        <fullName evidence="6">Nicotinate-nucleotide pyrophosphorylase [carboxylating]</fullName>
        <ecNumber evidence="5">2.4.2.19</ecNumber>
    </recommendedName>
    <alternativeName>
        <fullName evidence="10">Quinolinate phosphoribosyltransferase [decarboxylating]</fullName>
    </alternativeName>
</protein>
<dbReference type="PANTHER" id="PTHR32179">
    <property type="entry name" value="NICOTINATE-NUCLEOTIDE PYROPHOSPHORYLASE [CARBOXYLATING]"/>
    <property type="match status" value="1"/>
</dbReference>
<evidence type="ECO:0000256" key="12">
    <source>
        <dbReference type="SAM" id="MobiDB-lite"/>
    </source>
</evidence>
<comment type="catalytic activity">
    <reaction evidence="11">
        <text>nicotinate beta-D-ribonucleotide + CO2 + diphosphate = quinolinate + 5-phospho-alpha-D-ribose 1-diphosphate + 2 H(+)</text>
        <dbReference type="Rhea" id="RHEA:12733"/>
        <dbReference type="ChEBI" id="CHEBI:15378"/>
        <dbReference type="ChEBI" id="CHEBI:16526"/>
        <dbReference type="ChEBI" id="CHEBI:29959"/>
        <dbReference type="ChEBI" id="CHEBI:33019"/>
        <dbReference type="ChEBI" id="CHEBI:57502"/>
        <dbReference type="ChEBI" id="CHEBI:58017"/>
        <dbReference type="EC" id="2.4.2.19"/>
    </reaction>
</comment>
<dbReference type="InterPro" id="IPR013785">
    <property type="entry name" value="Aldolase_TIM"/>
</dbReference>
<proteinExistence type="inferred from homology"/>
<feature type="compositionally biased region" description="Polar residues" evidence="12">
    <location>
        <begin position="1"/>
        <end position="16"/>
    </location>
</feature>
<evidence type="ECO:0000313" key="15">
    <source>
        <dbReference type="EMBL" id="KAK6467732.1"/>
    </source>
</evidence>
<feature type="domain" description="Quinolinate phosphoribosyl transferase N-terminal" evidence="14">
    <location>
        <begin position="73"/>
        <end position="150"/>
    </location>
</feature>
<dbReference type="SUPFAM" id="SSF51690">
    <property type="entry name" value="Nicotinate/Quinolinate PRTase C-terminal domain-like"/>
    <property type="match status" value="1"/>
</dbReference>
<dbReference type="InterPro" id="IPR036068">
    <property type="entry name" value="Nicotinate_pribotase-like_C"/>
</dbReference>
<evidence type="ECO:0000256" key="7">
    <source>
        <dbReference type="ARBA" id="ARBA00022642"/>
    </source>
</evidence>
<accession>A0ABR0Y517</accession>
<dbReference type="Pfam" id="PF01729">
    <property type="entry name" value="QRPTase_C"/>
    <property type="match status" value="1"/>
</dbReference>
<evidence type="ECO:0000256" key="1">
    <source>
        <dbReference type="ARBA" id="ARBA00003237"/>
    </source>
</evidence>
<dbReference type="NCBIfam" id="TIGR00078">
    <property type="entry name" value="nadC"/>
    <property type="match status" value="1"/>
</dbReference>
<evidence type="ECO:0000256" key="11">
    <source>
        <dbReference type="ARBA" id="ARBA00047445"/>
    </source>
</evidence>
<evidence type="ECO:0000256" key="5">
    <source>
        <dbReference type="ARBA" id="ARBA00011944"/>
    </source>
</evidence>
<dbReference type="InterPro" id="IPR004393">
    <property type="entry name" value="NadC"/>
</dbReference>
<dbReference type="InterPro" id="IPR037128">
    <property type="entry name" value="Quinolinate_PRibosylTase_N_sf"/>
</dbReference>
<keyword evidence="16" id="KW-1185">Reference proteome</keyword>
<dbReference type="EMBL" id="JAHFZB010000048">
    <property type="protein sequence ID" value="KAK6467732.1"/>
    <property type="molecule type" value="Genomic_DNA"/>
</dbReference>
<dbReference type="Proteomes" id="UP001369086">
    <property type="component" value="Unassembled WGS sequence"/>
</dbReference>
<evidence type="ECO:0000259" key="13">
    <source>
        <dbReference type="Pfam" id="PF01729"/>
    </source>
</evidence>
<dbReference type="Pfam" id="PF02749">
    <property type="entry name" value="QRPTase_N"/>
    <property type="match status" value="1"/>
</dbReference>
<dbReference type="PANTHER" id="PTHR32179:SF3">
    <property type="entry name" value="NICOTINATE-NUCLEOTIDE PYROPHOSPHORYLASE [CARBOXYLATING]"/>
    <property type="match status" value="1"/>
</dbReference>
<evidence type="ECO:0000256" key="4">
    <source>
        <dbReference type="ARBA" id="ARBA00011218"/>
    </source>
</evidence>
<feature type="region of interest" description="Disordered" evidence="12">
    <location>
        <begin position="292"/>
        <end position="381"/>
    </location>
</feature>
<dbReference type="InterPro" id="IPR027277">
    <property type="entry name" value="NadC/ModD"/>
</dbReference>
<dbReference type="Gene3D" id="3.20.20.70">
    <property type="entry name" value="Aldolase class I"/>
    <property type="match status" value="1"/>
</dbReference>
<reference evidence="15 16" key="1">
    <citation type="submission" date="2021-05" db="EMBL/GenBank/DDBJ databases">
        <authorList>
            <person name="Zahm M."/>
            <person name="Klopp C."/>
            <person name="Cabau C."/>
            <person name="Kuhl H."/>
            <person name="Suciu R."/>
            <person name="Ciorpac M."/>
            <person name="Holostenco D."/>
            <person name="Gessner J."/>
            <person name="Wuertz S."/>
            <person name="Hohne C."/>
            <person name="Stock M."/>
            <person name="Gislard M."/>
            <person name="Lluch J."/>
            <person name="Milhes M."/>
            <person name="Lampietro C."/>
            <person name="Lopez Roques C."/>
            <person name="Donnadieu C."/>
            <person name="Du K."/>
            <person name="Schartl M."/>
            <person name="Guiguen Y."/>
        </authorList>
    </citation>
    <scope>NUCLEOTIDE SEQUENCE [LARGE SCALE GENOMIC DNA]</scope>
    <source>
        <strain evidence="15">Hh-F2</strain>
        <tissue evidence="15">Blood</tissue>
    </source>
</reference>
<comment type="function">
    <text evidence="1">Involved in the catabolism of quinolinic acid (QA).</text>
</comment>
<gene>
    <name evidence="15" type="ORF">HHUSO_G34783</name>
</gene>
<comment type="caution">
    <text evidence="15">The sequence shown here is derived from an EMBL/GenBank/DDBJ whole genome shotgun (WGS) entry which is preliminary data.</text>
</comment>
<comment type="similarity">
    <text evidence="3">Belongs to the NadC/ModD family.</text>
</comment>
<dbReference type="EC" id="2.4.2.19" evidence="5"/>
<dbReference type="Gene3D" id="3.90.1170.20">
    <property type="entry name" value="Quinolinate phosphoribosyl transferase, N-terminal domain"/>
    <property type="match status" value="1"/>
</dbReference>
<feature type="compositionally biased region" description="Low complexity" evidence="12">
    <location>
        <begin position="298"/>
        <end position="330"/>
    </location>
</feature>
<evidence type="ECO:0000256" key="6">
    <source>
        <dbReference type="ARBA" id="ARBA00020990"/>
    </source>
</evidence>
<evidence type="ECO:0000256" key="8">
    <source>
        <dbReference type="ARBA" id="ARBA00022676"/>
    </source>
</evidence>
<dbReference type="SUPFAM" id="SSF54675">
    <property type="entry name" value="Nicotinate/Quinolinate PRTase N-terminal domain-like"/>
    <property type="match status" value="1"/>
</dbReference>
<evidence type="ECO:0000256" key="2">
    <source>
        <dbReference type="ARBA" id="ARBA00004893"/>
    </source>
</evidence>
<evidence type="ECO:0000313" key="16">
    <source>
        <dbReference type="Proteomes" id="UP001369086"/>
    </source>
</evidence>
<feature type="domain" description="Quinolinate phosphoribosyl transferase C-terminal" evidence="13">
    <location>
        <begin position="152"/>
        <end position="300"/>
    </location>
</feature>
<evidence type="ECO:0000259" key="14">
    <source>
        <dbReference type="Pfam" id="PF02749"/>
    </source>
</evidence>
<comment type="subunit">
    <text evidence="4">Hexamer formed by 3 homodimers.</text>
</comment>
<dbReference type="InterPro" id="IPR002638">
    <property type="entry name" value="Quinolinate_PRibosylTrfase_C"/>
</dbReference>
<feature type="compositionally biased region" description="Polar residues" evidence="12">
    <location>
        <begin position="365"/>
        <end position="374"/>
    </location>
</feature>
<feature type="region of interest" description="Disordered" evidence="12">
    <location>
        <begin position="1"/>
        <end position="31"/>
    </location>
</feature>
<feature type="compositionally biased region" description="Pro residues" evidence="12">
    <location>
        <begin position="331"/>
        <end position="341"/>
    </location>
</feature>
<sequence>MRQRNNGEIPLQTSAGKNKHRRPQQRTASNPIMMSPVTLNLSHLLPPTSLSSLARDWLAEDAVNFDPAGVCVGDREQTLALLCKTPGGVLAGVPFFDAVFNELGCAVDWFYPEGTQLGPELVTRTALVRGPARNLLLGERPALNCLARASGIATRCRLLLATVKKAGWAGGVAGTRKTTPGFRLVEKYSMLVGGVATHRHDLSGMVMLKDNHVWASGSITQAVSDTRRVCGFSSKIEVECRSEEEGREAARAGAEIIMLDNFTAQGVHAAAASLKREFPSVLIEVSGGLTEDNLPLYSSPRPSTSSPSAASPRAAPSLTSLSRSSVATATEPPPPAPPTATTPPAAAAAIPPLLWTRPPAGGTLLSDTPPTQSRGHAPLTNKKKRFTEAKRLHHLAF</sequence>
<keyword evidence="7" id="KW-0662">Pyridine nucleotide biosynthesis</keyword>
<comment type="pathway">
    <text evidence="2">Cofactor biosynthesis; NAD(+) biosynthesis; nicotinate D-ribonucleotide from quinolinate: step 1/1.</text>
</comment>
<name>A0ABR0Y517_HUSHU</name>